<feature type="domain" description="MacB-like periplasmic core" evidence="9">
    <location>
        <begin position="488"/>
        <end position="690"/>
    </location>
</feature>
<gene>
    <name evidence="10" type="ORF">UFOPK1493_01699</name>
</gene>
<name>A0A6J6D953_9ZZZZ</name>
<keyword evidence="2" id="KW-1003">Cell membrane</keyword>
<evidence type="ECO:0000256" key="7">
    <source>
        <dbReference type="SAM" id="Phobius"/>
    </source>
</evidence>
<evidence type="ECO:0000256" key="1">
    <source>
        <dbReference type="ARBA" id="ARBA00004651"/>
    </source>
</evidence>
<dbReference type="GO" id="GO:0022857">
    <property type="term" value="F:transmembrane transporter activity"/>
    <property type="evidence" value="ECO:0007669"/>
    <property type="project" value="TreeGrafter"/>
</dbReference>
<feature type="transmembrane region" description="Helical" evidence="7">
    <location>
        <begin position="772"/>
        <end position="795"/>
    </location>
</feature>
<feature type="domain" description="MacB-like periplasmic core" evidence="9">
    <location>
        <begin position="17"/>
        <end position="234"/>
    </location>
</feature>
<dbReference type="PANTHER" id="PTHR30572">
    <property type="entry name" value="MEMBRANE COMPONENT OF TRANSPORTER-RELATED"/>
    <property type="match status" value="1"/>
</dbReference>
<feature type="transmembrane region" description="Helical" evidence="7">
    <location>
        <begin position="807"/>
        <end position="830"/>
    </location>
</feature>
<comment type="subcellular location">
    <subcellularLocation>
        <location evidence="1">Cell membrane</location>
        <topology evidence="1">Multi-pass membrane protein</topology>
    </subcellularLocation>
</comment>
<keyword evidence="4 7" id="KW-1133">Transmembrane helix</keyword>
<reference evidence="10" key="1">
    <citation type="submission" date="2020-05" db="EMBL/GenBank/DDBJ databases">
        <authorList>
            <person name="Chiriac C."/>
            <person name="Salcher M."/>
            <person name="Ghai R."/>
            <person name="Kavagutti S V."/>
        </authorList>
    </citation>
    <scope>NUCLEOTIDE SEQUENCE</scope>
</reference>
<evidence type="ECO:0000259" key="9">
    <source>
        <dbReference type="Pfam" id="PF12704"/>
    </source>
</evidence>
<feature type="transmembrane region" description="Helical" evidence="7">
    <location>
        <begin position="411"/>
        <end position="429"/>
    </location>
</feature>
<evidence type="ECO:0000256" key="3">
    <source>
        <dbReference type="ARBA" id="ARBA00022692"/>
    </source>
</evidence>
<evidence type="ECO:0000256" key="4">
    <source>
        <dbReference type="ARBA" id="ARBA00022989"/>
    </source>
</evidence>
<comment type="similarity">
    <text evidence="6">Belongs to the ABC-4 integral membrane protein family.</text>
</comment>
<feature type="transmembrane region" description="Helical" evidence="7">
    <location>
        <begin position="720"/>
        <end position="745"/>
    </location>
</feature>
<feature type="transmembrane region" description="Helical" evidence="7">
    <location>
        <begin position="264"/>
        <end position="288"/>
    </location>
</feature>
<evidence type="ECO:0000259" key="8">
    <source>
        <dbReference type="Pfam" id="PF02687"/>
    </source>
</evidence>
<dbReference type="Pfam" id="PF12704">
    <property type="entry name" value="MacB_PCD"/>
    <property type="match status" value="2"/>
</dbReference>
<feature type="domain" description="ABC3 transporter permease C-terminal" evidence="8">
    <location>
        <begin position="724"/>
        <end position="839"/>
    </location>
</feature>
<keyword evidence="3 7" id="KW-0812">Transmembrane</keyword>
<protein>
    <submittedName>
        <fullName evidence="10">Unannotated protein</fullName>
    </submittedName>
</protein>
<proteinExistence type="inferred from homology"/>
<feature type="domain" description="ABC3 transporter permease C-terminal" evidence="8">
    <location>
        <begin position="271"/>
        <end position="392"/>
    </location>
</feature>
<dbReference type="EMBL" id="CAEZSR010000055">
    <property type="protein sequence ID" value="CAB4559834.1"/>
    <property type="molecule type" value="Genomic_DNA"/>
</dbReference>
<keyword evidence="5 7" id="KW-0472">Membrane</keyword>
<feature type="transmembrane region" description="Helical" evidence="7">
    <location>
        <begin position="363"/>
        <end position="385"/>
    </location>
</feature>
<feature type="transmembrane region" description="Helical" evidence="7">
    <location>
        <begin position="435"/>
        <end position="456"/>
    </location>
</feature>
<dbReference type="Pfam" id="PF02687">
    <property type="entry name" value="FtsX"/>
    <property type="match status" value="2"/>
</dbReference>
<dbReference type="AlphaFoldDB" id="A0A6J6D953"/>
<evidence type="ECO:0000256" key="5">
    <source>
        <dbReference type="ARBA" id="ARBA00023136"/>
    </source>
</evidence>
<dbReference type="PANTHER" id="PTHR30572:SF4">
    <property type="entry name" value="ABC TRANSPORTER PERMEASE YTRF"/>
    <property type="match status" value="1"/>
</dbReference>
<evidence type="ECO:0000256" key="6">
    <source>
        <dbReference type="ARBA" id="ARBA00038076"/>
    </source>
</evidence>
<feature type="transmembrane region" description="Helical" evidence="7">
    <location>
        <begin position="489"/>
        <end position="509"/>
    </location>
</feature>
<dbReference type="InterPro" id="IPR050250">
    <property type="entry name" value="Macrolide_Exporter_MacB"/>
</dbReference>
<organism evidence="10">
    <name type="scientific">freshwater metagenome</name>
    <dbReference type="NCBI Taxonomy" id="449393"/>
    <lineage>
        <taxon>unclassified sequences</taxon>
        <taxon>metagenomes</taxon>
        <taxon>ecological metagenomes</taxon>
    </lineage>
</organism>
<dbReference type="PROSITE" id="PS51257">
    <property type="entry name" value="PROKAR_LIPOPROTEIN"/>
    <property type="match status" value="1"/>
</dbReference>
<dbReference type="GO" id="GO:0005886">
    <property type="term" value="C:plasma membrane"/>
    <property type="evidence" value="ECO:0007669"/>
    <property type="project" value="UniProtKB-SubCell"/>
</dbReference>
<dbReference type="InterPro" id="IPR025857">
    <property type="entry name" value="MacB_PCD"/>
</dbReference>
<feature type="transmembrane region" description="Helical" evidence="7">
    <location>
        <begin position="316"/>
        <end position="343"/>
    </location>
</feature>
<accession>A0A6J6D953</accession>
<evidence type="ECO:0000256" key="2">
    <source>
        <dbReference type="ARBA" id="ARBA00022475"/>
    </source>
</evidence>
<sequence length="847" mass="88015">MFRIALKGALARKGRLLLTSLAVIAGCSFLSGVFVFSDTIRGSFDRLFANAYEDTDAFVRSSNVIEADFGTESRDRIRDTLAGEILGMPGVAEAHGDIMGFARLATADGEEIGQSGPPKFGGVWIDSAASPWRLAEGAAPSGAGEVVVDRRSAKQGPIALGDTVRITGQAGAREFTVTGIATFAGNDTSGGATWALFDLPTAQEFVLGRPGLVDSIVVVGDGSLTDEELAASITERYAADDIEALTGAEITEENQSAVEEGLQFFTIFLTIFAGISLFVGSFIIFNVFSISAAQRQRENALLRAIGASRGQVTRVLFVEALVVGALGGLLGFAGGVLLATLIVGALTAAGLGPADSDLLVKPWVLVASLVVGIVVTLVCAVVPAIRSGRVPPLAAMRDVSVDRSALSRSRLITGLLLVVVAGAGTALGLGGSALWLAPGIVGLFAALVVLGPLLAAPVSRLVTRPLTALRGVTGEIAGRNAATSPKRTALTAGALAIGLALLIGVSTLGSSVKTSIRESIGEQFTGDFAVSTSDNQGFGGLPTSLADELNELPEVEGAVGIGVNLIQLVEDGQPAGKSVLTVDPQRAAQLFDLPFTEGSWADLDDQGILMSVDKADRDGLSVGESVQAVFQDGTTRDLRVAGLFDSEDFGNLIVARSLFAGQTSDLFDVQVLVQSAPGVSTEEAEAAIRTVTSNYPTSKVQTRDEFIDDQAKQVDGFLNFIYALLGMSVFIAVLGIVITLLLAVYERRRELGLVRAIGMTRPQVRSSIRWEAVITALFGALMGTVLGLTLGWIVVKALEDQGLNSFSVSPTTIVIVVVAAIGVAILAAWFPARRAANADILQAIATT</sequence>
<evidence type="ECO:0000313" key="10">
    <source>
        <dbReference type="EMBL" id="CAB4559834.1"/>
    </source>
</evidence>
<dbReference type="InterPro" id="IPR003838">
    <property type="entry name" value="ABC3_permease_C"/>
</dbReference>